<reference evidence="2 3" key="1">
    <citation type="submission" date="2020-02" db="EMBL/GenBank/DDBJ databases">
        <authorList>
            <person name="Ferguson B K."/>
        </authorList>
    </citation>
    <scope>NUCLEOTIDE SEQUENCE [LARGE SCALE GENOMIC DNA]</scope>
</reference>
<feature type="region of interest" description="Disordered" evidence="1">
    <location>
        <begin position="18"/>
        <end position="61"/>
    </location>
</feature>
<proteinExistence type="predicted"/>
<feature type="region of interest" description="Disordered" evidence="1">
    <location>
        <begin position="143"/>
        <end position="171"/>
    </location>
</feature>
<organism evidence="2 3">
    <name type="scientific">Trichogramma brassicae</name>
    <dbReference type="NCBI Taxonomy" id="86971"/>
    <lineage>
        <taxon>Eukaryota</taxon>
        <taxon>Metazoa</taxon>
        <taxon>Ecdysozoa</taxon>
        <taxon>Arthropoda</taxon>
        <taxon>Hexapoda</taxon>
        <taxon>Insecta</taxon>
        <taxon>Pterygota</taxon>
        <taxon>Neoptera</taxon>
        <taxon>Endopterygota</taxon>
        <taxon>Hymenoptera</taxon>
        <taxon>Apocrita</taxon>
        <taxon>Proctotrupomorpha</taxon>
        <taxon>Chalcidoidea</taxon>
        <taxon>Trichogrammatidae</taxon>
        <taxon>Trichogramma</taxon>
    </lineage>
</organism>
<keyword evidence="3" id="KW-1185">Reference proteome</keyword>
<dbReference type="EMBL" id="CADCXV010001092">
    <property type="protein sequence ID" value="CAB0041128.1"/>
    <property type="molecule type" value="Genomic_DNA"/>
</dbReference>
<sequence>MASLRLRVRSAMRPGVLEMPIQPVTGQSDRSIQKCRLPSQPRRRRPTSRESTETSTPKRPACVTLSGTAENVHYATRGWYRHTPAHTGRASPHMYVYTRMNVLASTLHLTCIIIKLSIVTNGKRSGTFVFGSENFHKHKIFSNSDITHDGGASPPPGPPAGALPPAPPPGLPPWTCLPPATRCINNRPSEARAITISASVAELVLSDKISLWRPRSHTCGLEEGWRSRERAPHFSGVLKGPWPPEPLRRSLLYLTSQVVRSPRRTPGSARVHNVSGKHFSAALSVLCRRSTMLFDCGCYGLVWTCFAPTSLHSSARSLP</sequence>
<feature type="compositionally biased region" description="Pro residues" evidence="1">
    <location>
        <begin position="153"/>
        <end position="171"/>
    </location>
</feature>
<dbReference type="AlphaFoldDB" id="A0A6H5IYS7"/>
<accession>A0A6H5IYS7</accession>
<evidence type="ECO:0000313" key="3">
    <source>
        <dbReference type="Proteomes" id="UP000479190"/>
    </source>
</evidence>
<protein>
    <submittedName>
        <fullName evidence="2">Uncharacterized protein</fullName>
    </submittedName>
</protein>
<dbReference type="Proteomes" id="UP000479190">
    <property type="component" value="Unassembled WGS sequence"/>
</dbReference>
<evidence type="ECO:0000313" key="2">
    <source>
        <dbReference type="EMBL" id="CAB0041128.1"/>
    </source>
</evidence>
<evidence type="ECO:0000256" key="1">
    <source>
        <dbReference type="SAM" id="MobiDB-lite"/>
    </source>
</evidence>
<gene>
    <name evidence="2" type="ORF">TBRA_LOCUS12807</name>
</gene>
<name>A0A6H5IYS7_9HYME</name>